<sequence length="1218" mass="133360">MSTNTTNNKRKAPPTSSNNPTRDEHEHEYANKRLKLTNHAHPGRTPVLHRTGDGVAKSLDFIDFATVVVDSITAGHAPDILTAKGARKRWRDEMKARAVEVQRGRDGTGRGEEVKQVKDSRITLGEKRPALDVGMIARTRLARPPVKEWHVTDAPPQCAIKPDPGIKEESEEVKQVMDGIPTVEEKRPALDVKVLARTRLARPPVKEWHVTDEQPRRATKPDPGIKEEPEEVAPTVDQVCVDTREHKKAPEATIATARRSEQRRPSPPRRVLPTYRPPGLKKFTDLPLPNRGPPQLDDSDDSSESESDSSDDEDETASKAPVQGSVSESFADRIFTTEKEDSDRRSGDTLDLVESSNSREENGQTEIPGKQQSERPLGSSYGSISNHASEFGEIVCISDAGKARNANIEQPATSSSQPKSSVPMDAALPTPLATPTGTSHDHSKSASQQTDNATKKTMRTGKAGSKRSGRGRSSARSDTLAEISPDCLRTRQELFATDGDSDDVYDDIEDVTEDLLSESLLSMDQCKPPNSRDSACEVDLDMLMTANDSVGKVPSERDAVVMMVHDDGRSFDAWALDDTDVMQAMYEGRADGGALQDAEGAVADQVMDDAAVKLDLSRTSSSLSSTLSELGRAPTPPTVDVQDTEIAPAISPEASANSEAAMPVSCDSSKVLVPLRRKMTGISSKHFSPAKITKTTNLDRLNRQTPMKGREAVVAADTESPLTALQNALDRQVFPSEDVAADEQAESANNLLENSESVNASVPVNNPAAGTSKRKKSSRRRQRKVDDVGVSTIVDEDQEYNQSGTQADNVKTPVRQTRSTVKTPASKRKSTGKISEHFITDRVDLYNTTAGGGRIPAGTSRAPVPPIDATMFGLIQEKIWREPFWLIIAVTFLNKTAGRSAVPVFWKLKEKYPTCEALAEADQADLLEMVRHLGLQNQRSKRLIQIAKAWTADPPVAGKRYRTLNYPTHGDGKASTIANLVEEDAEDCAGLLEIGNIPGCGQYAYDSWRIFCRDHLRGVADDYNGTNAKIHGFVPEWQRVLPDDKELRACLRWMWLREGWIWDPLSGEKRRASEEEMEKAILGEMEIEDPQERKFAAQAAGVESSAKKVKRGGADRSLEETPAKTRSRPSANDDQIGAEVLEDVCLENDASAIDVAPPTIASSEAASKARRPDAQASIEESKAKHRKRGRQRKSIPVHASESAKPRRSARHQVKKSST</sequence>
<dbReference type="SUPFAM" id="SSF48150">
    <property type="entry name" value="DNA-glycosylase"/>
    <property type="match status" value="1"/>
</dbReference>
<dbReference type="PANTHER" id="PTHR15074:SF0">
    <property type="entry name" value="METHYL-CPG-BINDING DOMAIN PROTEIN 4-LIKE PROTEIN"/>
    <property type="match status" value="1"/>
</dbReference>
<feature type="region of interest" description="Disordered" evidence="3">
    <location>
        <begin position="753"/>
        <end position="832"/>
    </location>
</feature>
<dbReference type="AlphaFoldDB" id="A0A9Q8PHH7"/>
<protein>
    <submittedName>
        <fullName evidence="5">Methyl-CpG-binding domain protein 4</fullName>
    </submittedName>
</protein>
<feature type="region of interest" description="Disordered" evidence="3">
    <location>
        <begin position="205"/>
        <end position="385"/>
    </location>
</feature>
<evidence type="ECO:0000259" key="4">
    <source>
        <dbReference type="Pfam" id="PF00730"/>
    </source>
</evidence>
<evidence type="ECO:0000313" key="5">
    <source>
        <dbReference type="EMBL" id="UJO22505.1"/>
    </source>
</evidence>
<dbReference type="GO" id="GO:0003677">
    <property type="term" value="F:DNA binding"/>
    <property type="evidence" value="ECO:0007669"/>
    <property type="project" value="InterPro"/>
</dbReference>
<feature type="compositionally biased region" description="Basic and acidic residues" evidence="3">
    <location>
        <begin position="335"/>
        <end position="348"/>
    </location>
</feature>
<dbReference type="GeneID" id="71992348"/>
<dbReference type="PANTHER" id="PTHR15074">
    <property type="entry name" value="METHYL-CPG-BINDING PROTEIN"/>
    <property type="match status" value="1"/>
</dbReference>
<feature type="compositionally biased region" description="Polar residues" evidence="3">
    <location>
        <begin position="800"/>
        <end position="823"/>
    </location>
</feature>
<organism evidence="5 6">
    <name type="scientific">Passalora fulva</name>
    <name type="common">Tomato leaf mold</name>
    <name type="synonym">Cladosporium fulvum</name>
    <dbReference type="NCBI Taxonomy" id="5499"/>
    <lineage>
        <taxon>Eukaryota</taxon>
        <taxon>Fungi</taxon>
        <taxon>Dikarya</taxon>
        <taxon>Ascomycota</taxon>
        <taxon>Pezizomycotina</taxon>
        <taxon>Dothideomycetes</taxon>
        <taxon>Dothideomycetidae</taxon>
        <taxon>Mycosphaerellales</taxon>
        <taxon>Mycosphaerellaceae</taxon>
        <taxon>Fulvia</taxon>
    </lineage>
</organism>
<feature type="compositionally biased region" description="Basic residues" evidence="3">
    <location>
        <begin position="1205"/>
        <end position="1218"/>
    </location>
</feature>
<name>A0A9Q8PHH7_PASFU</name>
<feature type="region of interest" description="Disordered" evidence="3">
    <location>
        <begin position="406"/>
        <end position="484"/>
    </location>
</feature>
<evidence type="ECO:0000256" key="2">
    <source>
        <dbReference type="ARBA" id="ARBA00023242"/>
    </source>
</evidence>
<gene>
    <name evidence="5" type="ORF">CLAFUR5_12470</name>
</gene>
<evidence type="ECO:0000256" key="3">
    <source>
        <dbReference type="SAM" id="MobiDB-lite"/>
    </source>
</evidence>
<feature type="compositionally biased region" description="Basic residues" evidence="3">
    <location>
        <begin position="1183"/>
        <end position="1195"/>
    </location>
</feature>
<keyword evidence="6" id="KW-1185">Reference proteome</keyword>
<dbReference type="GO" id="GO:0005634">
    <property type="term" value="C:nucleus"/>
    <property type="evidence" value="ECO:0007669"/>
    <property type="project" value="UniProtKB-SubCell"/>
</dbReference>
<feature type="compositionally biased region" description="Basic residues" evidence="3">
    <location>
        <begin position="456"/>
        <end position="470"/>
    </location>
</feature>
<feature type="region of interest" description="Disordered" evidence="3">
    <location>
        <begin position="1"/>
        <end position="28"/>
    </location>
</feature>
<accession>A0A9Q8PHH7</accession>
<feature type="compositionally biased region" description="Polar residues" evidence="3">
    <location>
        <begin position="407"/>
        <end position="420"/>
    </location>
</feature>
<feature type="region of interest" description="Disordered" evidence="3">
    <location>
        <begin position="1154"/>
        <end position="1218"/>
    </location>
</feature>
<dbReference type="InterPro" id="IPR003265">
    <property type="entry name" value="HhH-GPD_domain"/>
</dbReference>
<dbReference type="GO" id="GO:0006285">
    <property type="term" value="P:base-excision repair, AP site formation"/>
    <property type="evidence" value="ECO:0007669"/>
    <property type="project" value="UniProtKB-ARBA"/>
</dbReference>
<dbReference type="Pfam" id="PF00730">
    <property type="entry name" value="HhH-GPD"/>
    <property type="match status" value="1"/>
</dbReference>
<feature type="compositionally biased region" description="Low complexity" evidence="3">
    <location>
        <begin position="426"/>
        <end position="436"/>
    </location>
</feature>
<feature type="compositionally biased region" description="Polar residues" evidence="3">
    <location>
        <begin position="753"/>
        <end position="764"/>
    </location>
</feature>
<feature type="compositionally biased region" description="Basic and acidic residues" evidence="3">
    <location>
        <begin position="205"/>
        <end position="227"/>
    </location>
</feature>
<feature type="region of interest" description="Disordered" evidence="3">
    <location>
        <begin position="1088"/>
        <end position="1136"/>
    </location>
</feature>
<reference evidence="5" key="1">
    <citation type="submission" date="2021-12" db="EMBL/GenBank/DDBJ databases">
        <authorList>
            <person name="Zaccaron A."/>
            <person name="Stergiopoulos I."/>
        </authorList>
    </citation>
    <scope>NUCLEOTIDE SEQUENCE</scope>
    <source>
        <strain evidence="5">Race5_Kim</strain>
    </source>
</reference>
<proteinExistence type="predicted"/>
<evidence type="ECO:0000256" key="1">
    <source>
        <dbReference type="ARBA" id="ARBA00004123"/>
    </source>
</evidence>
<dbReference type="GO" id="GO:0003824">
    <property type="term" value="F:catalytic activity"/>
    <property type="evidence" value="ECO:0007669"/>
    <property type="project" value="InterPro"/>
</dbReference>
<feature type="compositionally biased region" description="Basic residues" evidence="3">
    <location>
        <begin position="772"/>
        <end position="783"/>
    </location>
</feature>
<dbReference type="OrthoDB" id="10265068at2759"/>
<dbReference type="InterPro" id="IPR045138">
    <property type="entry name" value="MeCP2/MBD4"/>
</dbReference>
<feature type="domain" description="HhH-GPD" evidence="4">
    <location>
        <begin position="898"/>
        <end position="965"/>
    </location>
</feature>
<dbReference type="InterPro" id="IPR011257">
    <property type="entry name" value="DNA_glycosylase"/>
</dbReference>
<reference evidence="5" key="2">
    <citation type="journal article" date="2022" name="Microb. Genom.">
        <title>A chromosome-scale genome assembly of the tomato pathogen Cladosporium fulvum reveals a compartmentalized genome architecture and the presence of a dispensable chromosome.</title>
        <authorList>
            <person name="Zaccaron A.Z."/>
            <person name="Chen L.H."/>
            <person name="Samaras A."/>
            <person name="Stergiopoulos I."/>
        </authorList>
    </citation>
    <scope>NUCLEOTIDE SEQUENCE</scope>
    <source>
        <strain evidence="5">Race5_Kim</strain>
    </source>
</reference>
<comment type="subcellular location">
    <subcellularLocation>
        <location evidence="1">Nucleus</location>
    </subcellularLocation>
</comment>
<feature type="compositionally biased region" description="Acidic residues" evidence="3">
    <location>
        <begin position="297"/>
        <end position="315"/>
    </location>
</feature>
<dbReference type="KEGG" id="ffu:CLAFUR5_12470"/>
<keyword evidence="2" id="KW-0539">Nucleus</keyword>
<dbReference type="Proteomes" id="UP000756132">
    <property type="component" value="Chromosome 10"/>
</dbReference>
<dbReference type="EMBL" id="CP090172">
    <property type="protein sequence ID" value="UJO22505.1"/>
    <property type="molecule type" value="Genomic_DNA"/>
</dbReference>
<dbReference type="Gene3D" id="1.10.340.30">
    <property type="entry name" value="Hypothetical protein, domain 2"/>
    <property type="match status" value="1"/>
</dbReference>
<evidence type="ECO:0000313" key="6">
    <source>
        <dbReference type="Proteomes" id="UP000756132"/>
    </source>
</evidence>
<feature type="compositionally biased region" description="Basic and acidic residues" evidence="3">
    <location>
        <begin position="1112"/>
        <end position="1123"/>
    </location>
</feature>
<dbReference type="RefSeq" id="XP_047766871.1">
    <property type="nucleotide sequence ID" value="XM_047911618.1"/>
</dbReference>